<evidence type="ECO:0000256" key="1">
    <source>
        <dbReference type="SAM" id="MobiDB-lite"/>
    </source>
</evidence>
<gene>
    <name evidence="3" type="ORF">M513_01165</name>
</gene>
<feature type="domain" description="CID" evidence="2">
    <location>
        <begin position="1"/>
        <end position="134"/>
    </location>
</feature>
<dbReference type="InterPro" id="IPR006569">
    <property type="entry name" value="CID_dom"/>
</dbReference>
<reference evidence="3 4" key="1">
    <citation type="journal article" date="2014" name="Nat. Genet.">
        <title>Genome and transcriptome of the porcine whipworm Trichuris suis.</title>
        <authorList>
            <person name="Jex A.R."/>
            <person name="Nejsum P."/>
            <person name="Schwarz E.M."/>
            <person name="Hu L."/>
            <person name="Young N.D."/>
            <person name="Hall R.S."/>
            <person name="Korhonen P.K."/>
            <person name="Liao S."/>
            <person name="Thamsborg S."/>
            <person name="Xia J."/>
            <person name="Xu P."/>
            <person name="Wang S."/>
            <person name="Scheerlinck J.P."/>
            <person name="Hofmann A."/>
            <person name="Sternberg P.W."/>
            <person name="Wang J."/>
            <person name="Gasser R.B."/>
        </authorList>
    </citation>
    <scope>NUCLEOTIDE SEQUENCE [LARGE SCALE GENOMIC DNA]</scope>
    <source>
        <strain evidence="3">DCEP-RM93M</strain>
    </source>
</reference>
<dbReference type="EMBL" id="KL363186">
    <property type="protein sequence ID" value="KFD57932.1"/>
    <property type="molecule type" value="Genomic_DNA"/>
</dbReference>
<proteinExistence type="predicted"/>
<feature type="region of interest" description="Disordered" evidence="1">
    <location>
        <begin position="134"/>
        <end position="159"/>
    </location>
</feature>
<keyword evidence="4" id="KW-1185">Reference proteome</keyword>
<feature type="compositionally biased region" description="Polar residues" evidence="1">
    <location>
        <begin position="134"/>
        <end position="144"/>
    </location>
</feature>
<dbReference type="InterPro" id="IPR008942">
    <property type="entry name" value="ENTH_VHS"/>
</dbReference>
<protein>
    <recommendedName>
        <fullName evidence="2">CID domain-containing protein</fullName>
    </recommendedName>
</protein>
<sequence>MPSSVESELAERLNNVTIKASSISSVADFMYEHRSEDVRMVAVWLDAVKRERRPYQLLNFFYVANEVIRRSAVQHPPYVSIFGSVFERAMDATGPTLESIHMVAFGELFKVWQEEEYFGYEYVENLRRHLYSCPSTSKENGTSGDRSEGEVENQRATSQSYDPESLVTFGNKETANEVEQFLMDVSLSDEHVRAYIEWSLISEKACWQFLHMWFEAMQKSTGSFPIVAHLFRIANQLLKVNASKFPRLQYLLEPFLKKAVKATASTHYPQTKQLLERFFCEWENEHRLSNRTMQMLRYHLTLSSFRANSTAGEHRLPSTCCAVEPTEKTNNFKLSLFKDMLNELSRSSRKIKSTSEWMVKNGDMCNQLVNQWKNSLFQKPSSEYAIAMFCVAHEVITTRSANSAGYIRAFRVAFERSIDFIALASASSNYQLIDKCIDTWSRLKLFPPQFIAKVASRVKQAWLTKKDDRSTVADKPHSVKSRNFKVVHPSFNIDSAEMSSLSDQSVDQQNVDPKSTLREFVYDVKHSGRRVKELQCWNEHLAKMEKALDKFKKSDLRSPVVREKIEALRAAADRFRVRLDKKAVAGDSESVRYKRMQALLYRTRDTKLLDYLLKLYDGIFNGFRNKVQILIRLILACLRGRAANNETLIEREHLSHSLPPVRHVTKVGPRQKPLCGRSLCTSQIL</sequence>
<dbReference type="PROSITE" id="PS51391">
    <property type="entry name" value="CID"/>
    <property type="match status" value="2"/>
</dbReference>
<dbReference type="SMART" id="SM00582">
    <property type="entry name" value="RPR"/>
    <property type="match status" value="1"/>
</dbReference>
<evidence type="ECO:0000313" key="3">
    <source>
        <dbReference type="EMBL" id="KFD57932.1"/>
    </source>
</evidence>
<feature type="domain" description="CID" evidence="2">
    <location>
        <begin position="329"/>
        <end position="462"/>
    </location>
</feature>
<evidence type="ECO:0000259" key="2">
    <source>
        <dbReference type="PROSITE" id="PS51391"/>
    </source>
</evidence>
<dbReference type="SUPFAM" id="SSF48464">
    <property type="entry name" value="ENTH/VHS domain"/>
    <property type="match status" value="1"/>
</dbReference>
<accession>A0A085ML36</accession>
<evidence type="ECO:0000313" key="4">
    <source>
        <dbReference type="Proteomes" id="UP000030764"/>
    </source>
</evidence>
<name>A0A085ML36_9BILA</name>
<dbReference type="Proteomes" id="UP000030764">
    <property type="component" value="Unassembled WGS sequence"/>
</dbReference>
<organism evidence="3 4">
    <name type="scientific">Trichuris suis</name>
    <name type="common">pig whipworm</name>
    <dbReference type="NCBI Taxonomy" id="68888"/>
    <lineage>
        <taxon>Eukaryota</taxon>
        <taxon>Metazoa</taxon>
        <taxon>Ecdysozoa</taxon>
        <taxon>Nematoda</taxon>
        <taxon>Enoplea</taxon>
        <taxon>Dorylaimia</taxon>
        <taxon>Trichinellida</taxon>
        <taxon>Trichuridae</taxon>
        <taxon>Trichuris</taxon>
    </lineage>
</organism>
<dbReference type="Pfam" id="PF04818">
    <property type="entry name" value="CID"/>
    <property type="match status" value="2"/>
</dbReference>
<dbReference type="Gene3D" id="1.25.40.90">
    <property type="match status" value="3"/>
</dbReference>
<dbReference type="AlphaFoldDB" id="A0A085ML36"/>